<evidence type="ECO:0000313" key="2">
    <source>
        <dbReference type="Proteomes" id="UP000247811"/>
    </source>
</evidence>
<protein>
    <submittedName>
        <fullName evidence="1">Uncharacterized protein</fullName>
    </submittedName>
</protein>
<dbReference type="Proteomes" id="UP000247811">
    <property type="component" value="Unassembled WGS sequence"/>
</dbReference>
<evidence type="ECO:0000313" key="1">
    <source>
        <dbReference type="EMBL" id="PXW98026.1"/>
    </source>
</evidence>
<gene>
    <name evidence="1" type="ORF">C7444_103117</name>
</gene>
<sequence>MKTQQITNPFALMMDPQAVLFAVEHSDRLQRLKRRVCRPLDKPMIPHALSEIEAFDQGIDEEVGQTVYGDTLAS</sequence>
<organism evidence="1 2">
    <name type="scientific">Sphaerotilus hippei</name>
    <dbReference type="NCBI Taxonomy" id="744406"/>
    <lineage>
        <taxon>Bacteria</taxon>
        <taxon>Pseudomonadati</taxon>
        <taxon>Pseudomonadota</taxon>
        <taxon>Betaproteobacteria</taxon>
        <taxon>Burkholderiales</taxon>
        <taxon>Sphaerotilaceae</taxon>
        <taxon>Sphaerotilus</taxon>
    </lineage>
</organism>
<dbReference type="OrthoDB" id="8910497at2"/>
<dbReference type="EMBL" id="QJJS01000003">
    <property type="protein sequence ID" value="PXW98026.1"/>
    <property type="molecule type" value="Genomic_DNA"/>
</dbReference>
<name>A0A318H3A7_9BURK</name>
<dbReference type="RefSeq" id="WP_110399600.1">
    <property type="nucleotide sequence ID" value="NZ_QJJS01000003.1"/>
</dbReference>
<dbReference type="AlphaFoldDB" id="A0A318H3A7"/>
<comment type="caution">
    <text evidence="1">The sequence shown here is derived from an EMBL/GenBank/DDBJ whole genome shotgun (WGS) entry which is preliminary data.</text>
</comment>
<reference evidence="1 2" key="1">
    <citation type="submission" date="2018-05" db="EMBL/GenBank/DDBJ databases">
        <title>Genomic Encyclopedia of Type Strains, Phase IV (KMG-IV): sequencing the most valuable type-strain genomes for metagenomic binning, comparative biology and taxonomic classification.</title>
        <authorList>
            <person name="Goeker M."/>
        </authorList>
    </citation>
    <scope>NUCLEOTIDE SEQUENCE [LARGE SCALE GENOMIC DNA]</scope>
    <source>
        <strain evidence="1 2">DSM 566</strain>
    </source>
</reference>
<keyword evidence="2" id="KW-1185">Reference proteome</keyword>
<proteinExistence type="predicted"/>
<accession>A0A318H3A7</accession>